<evidence type="ECO:0000313" key="2">
    <source>
        <dbReference type="Proteomes" id="UP000295075"/>
    </source>
</evidence>
<reference evidence="1 2" key="1">
    <citation type="submission" date="2019-03" db="EMBL/GenBank/DDBJ databases">
        <title>Draft genome sequences of novel Actinobacteria.</title>
        <authorList>
            <person name="Sahin N."/>
            <person name="Ay H."/>
            <person name="Saygin H."/>
        </authorList>
    </citation>
    <scope>NUCLEOTIDE SEQUENCE [LARGE SCALE GENOMIC DNA]</scope>
    <source>
        <strain evidence="1 2">JCM 30547</strain>
    </source>
</reference>
<dbReference type="AlphaFoldDB" id="A0A4R4QG13"/>
<name>A0A4R4QG13_9ACTN</name>
<dbReference type="InterPro" id="IPR046042">
    <property type="entry name" value="DUF6000"/>
</dbReference>
<accession>A0A4R4QG13</accession>
<dbReference type="RefSeq" id="WP_132401415.1">
    <property type="nucleotide sequence ID" value="NZ_SMKA01000006.1"/>
</dbReference>
<dbReference type="Proteomes" id="UP000295075">
    <property type="component" value="Unassembled WGS sequence"/>
</dbReference>
<gene>
    <name evidence="1" type="ORF">E1261_03010</name>
</gene>
<dbReference type="Pfam" id="PF19463">
    <property type="entry name" value="DUF6000"/>
    <property type="match status" value="1"/>
</dbReference>
<dbReference type="OrthoDB" id="8702693at2"/>
<keyword evidence="2" id="KW-1185">Reference proteome</keyword>
<proteinExistence type="predicted"/>
<comment type="caution">
    <text evidence="1">The sequence shown here is derived from an EMBL/GenBank/DDBJ whole genome shotgun (WGS) entry which is preliminary data.</text>
</comment>
<protein>
    <submittedName>
        <fullName evidence="1">Uncharacterized protein</fullName>
    </submittedName>
</protein>
<organism evidence="1 2">
    <name type="scientific">Kribbella albertanoniae</name>
    <dbReference type="NCBI Taxonomy" id="1266829"/>
    <lineage>
        <taxon>Bacteria</taxon>
        <taxon>Bacillati</taxon>
        <taxon>Actinomycetota</taxon>
        <taxon>Actinomycetes</taxon>
        <taxon>Propionibacteriales</taxon>
        <taxon>Kribbellaceae</taxon>
        <taxon>Kribbella</taxon>
    </lineage>
</organism>
<evidence type="ECO:0000313" key="1">
    <source>
        <dbReference type="EMBL" id="TDC34606.1"/>
    </source>
</evidence>
<dbReference type="EMBL" id="SMKA01000006">
    <property type="protein sequence ID" value="TDC34606.1"/>
    <property type="molecule type" value="Genomic_DNA"/>
</dbReference>
<sequence length="222" mass="25963">MRRRYSVYGFTWAEAMPRWQQRWFQWRLRRTGRRIPAEALDAMLESGLKAGRVATWFIAAGRRSDLRPTIRRDFLGEGPNRLRGDYCRALASLGTEEDAQILVAYLDHALTLPLEEPEWAITECQPLALGTLRYLDEQLGTDYSERFIATDGPWERWPGNEDGAWADDLDWVRSDVALATGGDPGIRRQVLAEEDFKTWEFAGPRWWWWFSRGVRRRLSRRG</sequence>